<sequence length="210" mass="23698">MSSLLNLMKHGISINIMHDTLDLHDRLQVEPKRATTLPADLEAVGKYPLVDVAIKRLHTEKLKLELRIHSTDSHEKRQRLHDEMAEIGEKVDFLRRLSESHRGWGDMRGPGEIAFSQEAISRVIRDNPELAQLVPEYRIVYVYAGANRTDIDTLNTGVGYVENLGYKDAAFLQGKSEAMRSKYEPVSVLTALRIPVELSQNVPEDLAMAA</sequence>
<protein>
    <submittedName>
        <fullName evidence="1">Uncharacterized protein</fullName>
    </submittedName>
</protein>
<dbReference type="AlphaFoldDB" id="A0A1F7INJ1"/>
<accession>A0A1F7INJ1</accession>
<evidence type="ECO:0000313" key="2">
    <source>
        <dbReference type="Proteomes" id="UP000179072"/>
    </source>
</evidence>
<evidence type="ECO:0000313" key="1">
    <source>
        <dbReference type="EMBL" id="OGK44943.1"/>
    </source>
</evidence>
<comment type="caution">
    <text evidence="1">The sequence shown here is derived from an EMBL/GenBank/DDBJ whole genome shotgun (WGS) entry which is preliminary data.</text>
</comment>
<dbReference type="EMBL" id="MGAK01000009">
    <property type="protein sequence ID" value="OGK44943.1"/>
    <property type="molecule type" value="Genomic_DNA"/>
</dbReference>
<proteinExistence type="predicted"/>
<gene>
    <name evidence="1" type="ORF">A2957_03465</name>
</gene>
<name>A0A1F7INJ1_9BACT</name>
<dbReference type="Proteomes" id="UP000179072">
    <property type="component" value="Unassembled WGS sequence"/>
</dbReference>
<organism evidence="1 2">
    <name type="scientific">Candidatus Roizmanbacteria bacterium RIFCSPLOWO2_01_FULL_38_11</name>
    <dbReference type="NCBI Taxonomy" id="1802060"/>
    <lineage>
        <taxon>Bacteria</taxon>
        <taxon>Candidatus Roizmaniibacteriota</taxon>
    </lineage>
</organism>
<reference evidence="1 2" key="1">
    <citation type="journal article" date="2016" name="Nat. Commun.">
        <title>Thousands of microbial genomes shed light on interconnected biogeochemical processes in an aquifer system.</title>
        <authorList>
            <person name="Anantharaman K."/>
            <person name="Brown C.T."/>
            <person name="Hug L.A."/>
            <person name="Sharon I."/>
            <person name="Castelle C.J."/>
            <person name="Probst A.J."/>
            <person name="Thomas B.C."/>
            <person name="Singh A."/>
            <person name="Wilkins M.J."/>
            <person name="Karaoz U."/>
            <person name="Brodie E.L."/>
            <person name="Williams K.H."/>
            <person name="Hubbard S.S."/>
            <person name="Banfield J.F."/>
        </authorList>
    </citation>
    <scope>NUCLEOTIDE SEQUENCE [LARGE SCALE GENOMIC DNA]</scope>
</reference>